<dbReference type="Gene3D" id="3.40.50.300">
    <property type="entry name" value="P-loop containing nucleotide triphosphate hydrolases"/>
    <property type="match status" value="1"/>
</dbReference>
<dbReference type="HOGENOM" id="CLU_735992_0_0_1"/>
<dbReference type="GO" id="GO:0005525">
    <property type="term" value="F:GTP binding"/>
    <property type="evidence" value="ECO:0007669"/>
    <property type="project" value="InterPro"/>
</dbReference>
<dbReference type="Proteomes" id="UP000030755">
    <property type="component" value="Unassembled WGS sequence"/>
</dbReference>
<dbReference type="SUPFAM" id="SSF52540">
    <property type="entry name" value="P-loop containing nucleoside triphosphate hydrolases"/>
    <property type="match status" value="1"/>
</dbReference>
<dbReference type="InterPro" id="IPR027417">
    <property type="entry name" value="P-loop_NTPase"/>
</dbReference>
<dbReference type="OrthoDB" id="8954335at2759"/>
<keyword evidence="1" id="KW-0175">Coiled coil</keyword>
<keyword evidence="4" id="KW-1185">Reference proteome</keyword>
<protein>
    <submittedName>
        <fullName evidence="3">Uncharacterized protein</fullName>
    </submittedName>
</protein>
<gene>
    <name evidence="3" type="ORF">O9G_002104</name>
</gene>
<proteinExistence type="predicted"/>
<dbReference type="AlphaFoldDB" id="A0A075B576"/>
<accession>A0A075B576</accession>
<keyword evidence="2" id="KW-0732">Signal</keyword>
<organism evidence="3 4">
    <name type="scientific">Rozella allomycis (strain CSF55)</name>
    <dbReference type="NCBI Taxonomy" id="988480"/>
    <lineage>
        <taxon>Eukaryota</taxon>
        <taxon>Fungi</taxon>
        <taxon>Fungi incertae sedis</taxon>
        <taxon>Cryptomycota</taxon>
        <taxon>Cryptomycota incertae sedis</taxon>
        <taxon>Rozella</taxon>
    </lineage>
</organism>
<feature type="coiled-coil region" evidence="1">
    <location>
        <begin position="278"/>
        <end position="312"/>
    </location>
</feature>
<name>A0A075B576_ROZAC</name>
<evidence type="ECO:0000256" key="2">
    <source>
        <dbReference type="SAM" id="SignalP"/>
    </source>
</evidence>
<reference evidence="3 4" key="1">
    <citation type="journal article" date="2013" name="Curr. Biol.">
        <title>Shared signatures of parasitism and phylogenomics unite Cryptomycota and microsporidia.</title>
        <authorList>
            <person name="James T.Y."/>
            <person name="Pelin A."/>
            <person name="Bonen L."/>
            <person name="Ahrendt S."/>
            <person name="Sain D."/>
            <person name="Corradi N."/>
            <person name="Stajich J.E."/>
        </authorList>
    </citation>
    <scope>NUCLEOTIDE SEQUENCE [LARGE SCALE GENOMIC DNA]</scope>
    <source>
        <strain evidence="3 4">CSF55</strain>
    </source>
</reference>
<feature type="chain" id="PRO_5001705078" evidence="2">
    <location>
        <begin position="19"/>
        <end position="376"/>
    </location>
</feature>
<sequence>MKYSSLFLVLLSTQGYFSIPVPPFDSLFEYQDTDDVEVREPDTEPYMKSKSGIEIPQPGWTCQYLEKGSLSIILHGTSGLGKSKIVEDLAVITSRCLAGLKAGEGVTKVCTDYVYEHPDTHNKLHILDTPGFGESKEECKKLIWEGLDGAYHKAKELRHEAPLKRIYILVDFEKIPETVKYLEAMSFVYGKDALKKVTVILNKCDTIAWTKEYEEKIKNEINKSMKKYTGNDKHSILMISAVKCIIQLSEDLIKAQEEKGCMILPERSECHKIYQDRIADFDREMDSYIEECNDIQEKIDEINARVERCQVNKEMFWYSGLLIVNLPITLPCYLTLAIAESVNKNDLESRVKNIKELDEKGNQNRKEKEKFINLVS</sequence>
<feature type="signal peptide" evidence="2">
    <location>
        <begin position="1"/>
        <end position="18"/>
    </location>
</feature>
<evidence type="ECO:0000313" key="4">
    <source>
        <dbReference type="Proteomes" id="UP000030755"/>
    </source>
</evidence>
<evidence type="ECO:0000256" key="1">
    <source>
        <dbReference type="SAM" id="Coils"/>
    </source>
</evidence>
<evidence type="ECO:0000313" key="3">
    <source>
        <dbReference type="EMBL" id="EPZ36823.1"/>
    </source>
</evidence>
<dbReference type="EMBL" id="KE560428">
    <property type="protein sequence ID" value="EPZ36823.1"/>
    <property type="molecule type" value="Genomic_DNA"/>
</dbReference>